<evidence type="ECO:0000256" key="4">
    <source>
        <dbReference type="SAM" id="MobiDB-lite"/>
    </source>
</evidence>
<name>A0A934WRU8_9FIRM</name>
<dbReference type="Gene3D" id="3.30.930.30">
    <property type="match status" value="1"/>
</dbReference>
<organism evidence="6 7">
    <name type="scientific">Ruminococcus difficilis</name>
    <dbReference type="NCBI Taxonomy" id="2763069"/>
    <lineage>
        <taxon>Bacteria</taxon>
        <taxon>Bacillati</taxon>
        <taxon>Bacillota</taxon>
        <taxon>Clostridia</taxon>
        <taxon>Eubacteriales</taxon>
        <taxon>Oscillospiraceae</taxon>
        <taxon>Ruminococcus</taxon>
    </lineage>
</organism>
<keyword evidence="7" id="KW-1185">Reference proteome</keyword>
<dbReference type="Proteomes" id="UP000633365">
    <property type="component" value="Unassembled WGS sequence"/>
</dbReference>
<dbReference type="Pfam" id="PF03389">
    <property type="entry name" value="MobA_MobL"/>
    <property type="match status" value="1"/>
</dbReference>
<protein>
    <submittedName>
        <fullName evidence="6">MobA/MobL family protein</fullName>
    </submittedName>
</protein>
<keyword evidence="3" id="KW-0175">Coiled coil</keyword>
<evidence type="ECO:0000256" key="3">
    <source>
        <dbReference type="SAM" id="Coils"/>
    </source>
</evidence>
<evidence type="ECO:0000313" key="7">
    <source>
        <dbReference type="Proteomes" id="UP000633365"/>
    </source>
</evidence>
<comment type="similarity">
    <text evidence="1">Belongs to the MobA/MobL family.</text>
</comment>
<evidence type="ECO:0000313" key="6">
    <source>
        <dbReference type="EMBL" id="MBK6088778.1"/>
    </source>
</evidence>
<feature type="coiled-coil region" evidence="3">
    <location>
        <begin position="370"/>
        <end position="479"/>
    </location>
</feature>
<dbReference type="NCBIfam" id="NF041496">
    <property type="entry name" value="MobQ"/>
    <property type="match status" value="1"/>
</dbReference>
<sequence length="565" mass="65875">MAIYHLEAKVISRSSGRSAVAASAYMSCSKILNDYDGVLHDFTRKHGLVWEHIFLPENAPQEWQNRSELWNAVERAEKTKDSRLARELVVALPVELNKEQWINLLTEYIQNNFVADGMCADVAIHDTDGHNPHAHIMLTVRPLDDKGKWQYKTEKEYLCKHNGEEKGFTAAEFLKAKAQGWEKQYQYYVGKKKVYMPPSEAKRHGYERANKYPKSTKYGRQNPITARWNSDEQLVIWRENWAQNTNKYLDEANRSDAHIDHRSHAARCIDEQPTIHEGYVAQAMERRGLIADRCEVNRQIKADNALLCELKAAFAKISQAVKNTVPALAEAMESLREKVIVISYHILHTKIGKRNITDYVKELKANYESYKSIVKQIAVKKKERKELQKQKKSTPLIKVITHRDLARRIAELTEEIEELKSEKARLLTAMERTDDKDVSTVNDSLDRMRSALKELDKREEKYTAELNEALQQYAEYKEQSKEFNTGEFGKARLDIRSDKERNALNQISDSYGEYFSRSTFFSSIRDADMKLDDEINMRAVREYVYQQRRQAHQQQRSRKTHGHER</sequence>
<feature type="region of interest" description="Disordered" evidence="4">
    <location>
        <begin position="546"/>
        <end position="565"/>
    </location>
</feature>
<comment type="caution">
    <text evidence="6">The sequence shown here is derived from an EMBL/GenBank/DDBJ whole genome shotgun (WGS) entry which is preliminary data.</text>
</comment>
<proteinExistence type="inferred from homology"/>
<feature type="compositionally biased region" description="Basic residues" evidence="4">
    <location>
        <begin position="549"/>
        <end position="565"/>
    </location>
</feature>
<dbReference type="RefSeq" id="WP_201427623.1">
    <property type="nucleotide sequence ID" value="NZ_JAEQMG010000084.1"/>
</dbReference>
<keyword evidence="2" id="KW-0184">Conjugation</keyword>
<dbReference type="InterPro" id="IPR005053">
    <property type="entry name" value="MobA_MobL"/>
</dbReference>
<evidence type="ECO:0000259" key="5">
    <source>
        <dbReference type="Pfam" id="PF03389"/>
    </source>
</evidence>
<evidence type="ECO:0000256" key="1">
    <source>
        <dbReference type="ARBA" id="ARBA00010873"/>
    </source>
</evidence>
<evidence type="ECO:0000256" key="2">
    <source>
        <dbReference type="ARBA" id="ARBA00022971"/>
    </source>
</evidence>
<accession>A0A934WRU8</accession>
<dbReference type="EMBL" id="JAEQMG010000084">
    <property type="protein sequence ID" value="MBK6088778.1"/>
    <property type="molecule type" value="Genomic_DNA"/>
</dbReference>
<gene>
    <name evidence="6" type="ORF">JKK62_08970</name>
</gene>
<dbReference type="AlphaFoldDB" id="A0A934WRU8"/>
<reference evidence="6" key="1">
    <citation type="submission" date="2021-01" db="EMBL/GenBank/DDBJ databases">
        <title>Genome public.</title>
        <authorList>
            <person name="Liu C."/>
            <person name="Sun Q."/>
        </authorList>
    </citation>
    <scope>NUCLEOTIDE SEQUENCE</scope>
    <source>
        <strain evidence="6">M6</strain>
    </source>
</reference>
<feature type="domain" description="MobA/MobL protein" evidence="5">
    <location>
        <begin position="17"/>
        <end position="287"/>
    </location>
</feature>